<gene>
    <name evidence="2" type="ORF">D7I46_10995</name>
</gene>
<proteinExistence type="predicted"/>
<name>A0A387BCL0_9LACT</name>
<sequence length="276" mass="32770">MPYGRYGKTFKKIRTQKHLSLSYFTDLGISKAALDRFELGRTMMSFERVDAALQEMNVSLGEYEYFINDYALDYQEEILLEITNADIASDSHTLSKIYEEAFSAGYIYLAYAAKSRYMSLTIEEAEKVTDFLYGVEQWGYFELSIFYFALDNLSEREIMHLMQGFWTKNRALYNIFKYRRRILQSAYRAATLLSAKGYKQSAFKILQKSHPRDQVYDLYIQNVRKMALGFYDYCFENREQGQAQIQGAIQLFAEMDHQDLELYYQKRFERFKKEVQ</sequence>
<dbReference type="NCBIfam" id="TIGR01716">
    <property type="entry name" value="RGG_Cterm"/>
    <property type="match status" value="1"/>
</dbReference>
<dbReference type="AlphaFoldDB" id="A0A387BCL0"/>
<organism evidence="2 3">
    <name type="scientific">Lactococcus allomyrinae</name>
    <dbReference type="NCBI Taxonomy" id="2419773"/>
    <lineage>
        <taxon>Bacteria</taxon>
        <taxon>Bacillati</taxon>
        <taxon>Bacillota</taxon>
        <taxon>Bacilli</taxon>
        <taxon>Lactobacillales</taxon>
        <taxon>Streptococcaceae</taxon>
        <taxon>Lactococcus</taxon>
    </lineage>
</organism>
<dbReference type="Pfam" id="PF21259">
    <property type="entry name" value="Rgg_C"/>
    <property type="match status" value="1"/>
</dbReference>
<dbReference type="OrthoDB" id="34624at2"/>
<dbReference type="GO" id="GO:0003677">
    <property type="term" value="F:DNA binding"/>
    <property type="evidence" value="ECO:0007669"/>
    <property type="project" value="InterPro"/>
</dbReference>
<evidence type="ECO:0000259" key="1">
    <source>
        <dbReference type="Pfam" id="PF21259"/>
    </source>
</evidence>
<dbReference type="InterPro" id="IPR010982">
    <property type="entry name" value="Lambda_DNA-bd_dom_sf"/>
</dbReference>
<accession>A0A387BCL0</accession>
<keyword evidence="3" id="KW-1185">Reference proteome</keyword>
<dbReference type="EMBL" id="CP032627">
    <property type="protein sequence ID" value="AYG01543.1"/>
    <property type="molecule type" value="Genomic_DNA"/>
</dbReference>
<dbReference type="CDD" id="cd00093">
    <property type="entry name" value="HTH_XRE"/>
    <property type="match status" value="1"/>
</dbReference>
<evidence type="ECO:0000313" key="3">
    <source>
        <dbReference type="Proteomes" id="UP000269374"/>
    </source>
</evidence>
<dbReference type="SUPFAM" id="SSF47413">
    <property type="entry name" value="lambda repressor-like DNA-binding domains"/>
    <property type="match status" value="1"/>
</dbReference>
<dbReference type="InterPro" id="IPR001387">
    <property type="entry name" value="Cro/C1-type_HTH"/>
</dbReference>
<dbReference type="PANTHER" id="PTHR37038">
    <property type="entry name" value="TRANSCRIPTIONAL REGULATOR-RELATED"/>
    <property type="match status" value="1"/>
</dbReference>
<dbReference type="InterPro" id="IPR010057">
    <property type="entry name" value="Transcription_activator_Rgg_C"/>
</dbReference>
<dbReference type="KEGG" id="lact:D7I46_10995"/>
<dbReference type="InterPro" id="IPR053163">
    <property type="entry name" value="HTH-type_regulator_Rgg"/>
</dbReference>
<dbReference type="PANTHER" id="PTHR37038:SF12">
    <property type="entry name" value="TRANSCRIPTIONAL REGULATOR"/>
    <property type="match status" value="1"/>
</dbReference>
<reference evidence="2 3" key="1">
    <citation type="submission" date="2018-09" db="EMBL/GenBank/DDBJ databases">
        <title>Genome sequencing of strain 1JSPR-7.</title>
        <authorList>
            <person name="Heo J."/>
            <person name="Kim S.-J."/>
            <person name="Kwon S.-W."/>
        </authorList>
    </citation>
    <scope>NUCLEOTIDE SEQUENCE [LARGE SCALE GENOMIC DNA]</scope>
    <source>
        <strain evidence="2 3">1JSPR-7</strain>
    </source>
</reference>
<evidence type="ECO:0000313" key="2">
    <source>
        <dbReference type="EMBL" id="AYG01543.1"/>
    </source>
</evidence>
<feature type="domain" description="HTH-type transcriptional regulator Rgg C-terminal" evidence="1">
    <location>
        <begin position="118"/>
        <end position="266"/>
    </location>
</feature>
<dbReference type="Proteomes" id="UP000269374">
    <property type="component" value="Chromosome"/>
</dbReference>
<dbReference type="RefSeq" id="WP_120772913.1">
    <property type="nucleotide sequence ID" value="NZ_CP032627.1"/>
</dbReference>
<protein>
    <submittedName>
        <fullName evidence="2">Rgg/GadR/MutR family transcriptional regulator</fullName>
    </submittedName>
</protein>